<dbReference type="AlphaFoldDB" id="A0A6J6MCM5"/>
<feature type="compositionally biased region" description="Basic and acidic residues" evidence="2">
    <location>
        <begin position="405"/>
        <end position="417"/>
    </location>
</feature>
<accession>A0A6J6MCM5</accession>
<evidence type="ECO:0000256" key="1">
    <source>
        <dbReference type="SAM" id="Coils"/>
    </source>
</evidence>
<dbReference type="InterPro" id="IPR007139">
    <property type="entry name" value="DUF349"/>
</dbReference>
<reference evidence="3" key="1">
    <citation type="submission" date="2020-05" db="EMBL/GenBank/DDBJ databases">
        <authorList>
            <person name="Chiriac C."/>
            <person name="Salcher M."/>
            <person name="Ghai R."/>
            <person name="Kavagutti S V."/>
        </authorList>
    </citation>
    <scope>NUCLEOTIDE SEQUENCE</scope>
</reference>
<evidence type="ECO:0000313" key="3">
    <source>
        <dbReference type="EMBL" id="CAB4671582.1"/>
    </source>
</evidence>
<feature type="region of interest" description="Disordered" evidence="2">
    <location>
        <begin position="398"/>
        <end position="417"/>
    </location>
</feature>
<feature type="region of interest" description="Disordered" evidence="2">
    <location>
        <begin position="1"/>
        <end position="31"/>
    </location>
</feature>
<name>A0A6J6MCM5_9ZZZZ</name>
<gene>
    <name evidence="3" type="ORF">UFOPK2342_00475</name>
</gene>
<proteinExistence type="predicted"/>
<dbReference type="EMBL" id="CAEZXB010000006">
    <property type="protein sequence ID" value="CAB4671582.1"/>
    <property type="molecule type" value="Genomic_DNA"/>
</dbReference>
<keyword evidence="1" id="KW-0175">Coiled coil</keyword>
<feature type="compositionally biased region" description="Polar residues" evidence="2">
    <location>
        <begin position="1"/>
        <end position="12"/>
    </location>
</feature>
<protein>
    <submittedName>
        <fullName evidence="3">Unannotated protein</fullName>
    </submittedName>
</protein>
<sequence>MTDQVTPAQVPQSAAAGLVGDPSSFGRVGDDGTVYVRTETGERAVGSYPGKSNEEALAYFVRKFETLAAEVALTADRLRNGAMLSEDGEEAIKRLRQQVESINAVGNLAALKIAVENISPLAAQRREEEAVRKAAAAEAKSAARAEAKVLKEKLVEEAEVICATDAWKVVGDRLKVLLDDWKKATRLDKATDEALWKRFSSARNAFDKRRRTHFASLDKQRSEFVGAKESLIAEAEKLATSTDWVNTARKYKTLMDSWKVAGRAGKADEDKLWKRFKAAQDTFFAAKEADFAKREESFTANLAVKESLLVEAEALLPITKLSDAKRGLRDVQERWEKAGQLPRNVKDKFEGRLRAVEKVIREADQQEAQRTDPVARKRAEESVAKLAEAVAGYEKQAAKAAAAGDAKKEKDAREAADARRLWLAEAEKSLAQYK</sequence>
<feature type="coiled-coil region" evidence="1">
    <location>
        <begin position="346"/>
        <end position="396"/>
    </location>
</feature>
<dbReference type="Pfam" id="PF03993">
    <property type="entry name" value="DUF349"/>
    <property type="match status" value="3"/>
</dbReference>
<organism evidence="3">
    <name type="scientific">freshwater metagenome</name>
    <dbReference type="NCBI Taxonomy" id="449393"/>
    <lineage>
        <taxon>unclassified sequences</taxon>
        <taxon>metagenomes</taxon>
        <taxon>ecological metagenomes</taxon>
    </lineage>
</organism>
<evidence type="ECO:0000256" key="2">
    <source>
        <dbReference type="SAM" id="MobiDB-lite"/>
    </source>
</evidence>